<sequence length="551" mass="61684">MLKPAEFLKDVMIHEAFQPQLKEWLKAWRLKTYVDILIVVDGGISISPNGGFGVGAVIDLIRSAEVGCMRFRIDLATRNGSTPQVIANPGPNGFKYTGFEFDMTDGGTDVIDKYEQIWCFGINPNTASTNDAIIDQASNNPTNDQELERLDQWMSEKKGGLFGTGDHHVLGASMCRKIPRLGTMRRWTNADGVPPVGSPDRIDTLRPPEPVANFQAGGPGSLSNGAHQGDLTVQPIRWTTWRSAYWPFPFRRKRPHPVLCHPTLGPIDVMPDHAHEGLCVNSPDLSATKQFNGDLEYPNAVGGGSKPEPQVIAFGSNLDSDDWNFSKGEQPGRTNNPMISVYDGHPADVGRVATDATWHHWMNVNIDQIKAADNDDWKKISRYFINLATWLNPPGFSTRCLYLSVVASHIEYPGFQEYYAKTPTLELGHVLRRHLKLYYGPCWVTERIWDLVWELELIPRKKLFDMRREFGRIDVDEEEFEALVLGKMVEATMKPAEQLKATINGDMKGLKALPVPEKLFAKPVAEALNAFAKDKRALMKVERDALASFKA</sequence>
<accession>A0ABX7T574</accession>
<gene>
    <name evidence="1" type="ORF">J4G78_03925</name>
</gene>
<protein>
    <submittedName>
        <fullName evidence="1">Uncharacterized protein</fullName>
    </submittedName>
</protein>
<proteinExistence type="predicted"/>
<reference evidence="1 2" key="1">
    <citation type="submission" date="2021-03" db="EMBL/GenBank/DDBJ databases">
        <title>Complete genome of Parasphingorhabdus_sp.JHSY0214.</title>
        <authorList>
            <person name="Yoo J.H."/>
            <person name="Bae J.W."/>
        </authorList>
    </citation>
    <scope>NUCLEOTIDE SEQUENCE [LARGE SCALE GENOMIC DNA]</scope>
    <source>
        <strain evidence="1 2">JHSY0214</strain>
    </source>
</reference>
<evidence type="ECO:0000313" key="1">
    <source>
        <dbReference type="EMBL" id="QTD56736.1"/>
    </source>
</evidence>
<dbReference type="RefSeq" id="WP_207988658.1">
    <property type="nucleotide sequence ID" value="NZ_CP071794.1"/>
</dbReference>
<evidence type="ECO:0000313" key="2">
    <source>
        <dbReference type="Proteomes" id="UP000663923"/>
    </source>
</evidence>
<dbReference type="Proteomes" id="UP000663923">
    <property type="component" value="Chromosome"/>
</dbReference>
<name>A0ABX7T574_9SPHN</name>
<dbReference type="EMBL" id="CP071794">
    <property type="protein sequence ID" value="QTD56736.1"/>
    <property type="molecule type" value="Genomic_DNA"/>
</dbReference>
<organism evidence="1 2">
    <name type="scientific">Parasphingorhabdus cellanae</name>
    <dbReference type="NCBI Taxonomy" id="2806553"/>
    <lineage>
        <taxon>Bacteria</taxon>
        <taxon>Pseudomonadati</taxon>
        <taxon>Pseudomonadota</taxon>
        <taxon>Alphaproteobacteria</taxon>
        <taxon>Sphingomonadales</taxon>
        <taxon>Sphingomonadaceae</taxon>
        <taxon>Parasphingorhabdus</taxon>
    </lineage>
</organism>
<keyword evidence="2" id="KW-1185">Reference proteome</keyword>